<reference evidence="3" key="1">
    <citation type="submission" date="2023-02" db="EMBL/GenBank/DDBJ databases">
        <title>Colletotrichum kahawae CIFC_Que2 genome sequencing and assembly.</title>
        <authorList>
            <person name="Baroncelli R."/>
        </authorList>
    </citation>
    <scope>NUCLEOTIDE SEQUENCE</scope>
    <source>
        <strain evidence="3">CIFC_Que2</strain>
    </source>
</reference>
<dbReference type="AlphaFoldDB" id="A0AAD9YGZ2"/>
<dbReference type="Pfam" id="PF14479">
    <property type="entry name" value="HeLo"/>
    <property type="match status" value="1"/>
</dbReference>
<dbReference type="InterPro" id="IPR029498">
    <property type="entry name" value="HeLo_dom"/>
</dbReference>
<evidence type="ECO:0000259" key="2">
    <source>
        <dbReference type="Pfam" id="PF14479"/>
    </source>
</evidence>
<feature type="region of interest" description="Disordered" evidence="1">
    <location>
        <begin position="157"/>
        <end position="176"/>
    </location>
</feature>
<protein>
    <submittedName>
        <fullName evidence="3">Ankyrin repeat domain-containing protein 52</fullName>
    </submittedName>
</protein>
<gene>
    <name evidence="3" type="ORF">CKAH01_16348</name>
</gene>
<sequence>MLRYYQLEKIETPAESGTLRALWRPSAEYRYGHDLLIARDNAEGVPYIRAIEPIGLAVGIAGLAGLFSTCIDAVERVDSYRDFKHNSHSLYVEFEAEKRRFEQWGSATGINKSTLSSAHHPALNDPQTLSTAKDLLSLIQNLYTNTDDAAAQPFMPGNASTAKDKPSVAKHVQPSSGAPNLEGIKALDVCKIPELQQIVAKLDEEISVATQATIVQLFQDIIQAVPSCTFILDGLDECAWMGGSQGGGESVPVFLKTLA</sequence>
<dbReference type="Gene3D" id="1.20.120.1020">
    <property type="entry name" value="Prion-inhibition and propagation, HeLo domain"/>
    <property type="match status" value="1"/>
</dbReference>
<accession>A0AAD9YGZ2</accession>
<organism evidence="3 4">
    <name type="scientific">Colletotrichum kahawae</name>
    <name type="common">Coffee berry disease fungus</name>
    <dbReference type="NCBI Taxonomy" id="34407"/>
    <lineage>
        <taxon>Eukaryota</taxon>
        <taxon>Fungi</taxon>
        <taxon>Dikarya</taxon>
        <taxon>Ascomycota</taxon>
        <taxon>Pezizomycotina</taxon>
        <taxon>Sordariomycetes</taxon>
        <taxon>Hypocreomycetidae</taxon>
        <taxon>Glomerellales</taxon>
        <taxon>Glomerellaceae</taxon>
        <taxon>Colletotrichum</taxon>
        <taxon>Colletotrichum gloeosporioides species complex</taxon>
    </lineage>
</organism>
<evidence type="ECO:0000313" key="3">
    <source>
        <dbReference type="EMBL" id="KAK2761422.1"/>
    </source>
</evidence>
<dbReference type="InterPro" id="IPR038305">
    <property type="entry name" value="HeLo_sf"/>
</dbReference>
<name>A0AAD9YGZ2_COLKA</name>
<evidence type="ECO:0000313" key="4">
    <source>
        <dbReference type="Proteomes" id="UP001281614"/>
    </source>
</evidence>
<comment type="caution">
    <text evidence="3">The sequence shown here is derived from an EMBL/GenBank/DDBJ whole genome shotgun (WGS) entry which is preliminary data.</text>
</comment>
<feature type="domain" description="Prion-inhibition and propagation HeLo" evidence="2">
    <location>
        <begin position="55"/>
        <end position="149"/>
    </location>
</feature>
<dbReference type="Proteomes" id="UP001281614">
    <property type="component" value="Unassembled WGS sequence"/>
</dbReference>
<proteinExistence type="predicted"/>
<keyword evidence="4" id="KW-1185">Reference proteome</keyword>
<dbReference type="EMBL" id="VYYT01000162">
    <property type="protein sequence ID" value="KAK2761422.1"/>
    <property type="molecule type" value="Genomic_DNA"/>
</dbReference>
<evidence type="ECO:0000256" key="1">
    <source>
        <dbReference type="SAM" id="MobiDB-lite"/>
    </source>
</evidence>